<feature type="signal peptide" evidence="5">
    <location>
        <begin position="1"/>
        <end position="22"/>
    </location>
</feature>
<feature type="region of interest" description="Disordered" evidence="4">
    <location>
        <begin position="21"/>
        <end position="68"/>
    </location>
</feature>
<evidence type="ECO:0000256" key="1">
    <source>
        <dbReference type="ARBA" id="ARBA00010333"/>
    </source>
</evidence>
<comment type="similarity">
    <text evidence="1">Belongs to the bacterial solute-binding protein 3 family.</text>
</comment>
<dbReference type="GO" id="GO:0005576">
    <property type="term" value="C:extracellular region"/>
    <property type="evidence" value="ECO:0007669"/>
    <property type="project" value="TreeGrafter"/>
</dbReference>
<dbReference type="GO" id="GO:0030288">
    <property type="term" value="C:outer membrane-bounded periplasmic space"/>
    <property type="evidence" value="ECO:0007669"/>
    <property type="project" value="TreeGrafter"/>
</dbReference>
<keyword evidence="3 5" id="KW-0732">Signal</keyword>
<dbReference type="PROSITE" id="PS51257">
    <property type="entry name" value="PROKAR_LIPOPROTEIN"/>
    <property type="match status" value="1"/>
</dbReference>
<dbReference type="PANTHER" id="PTHR30085">
    <property type="entry name" value="AMINO ACID ABC TRANSPORTER PERMEASE"/>
    <property type="match status" value="1"/>
</dbReference>
<dbReference type="InterPro" id="IPR051455">
    <property type="entry name" value="Bact_solute-bind_prot3"/>
</dbReference>
<feature type="chain" id="PRO_5038863839" description="Solute-binding protein family 3/N-terminal domain-containing protein" evidence="5">
    <location>
        <begin position="23"/>
        <end position="453"/>
    </location>
</feature>
<keyword evidence="2" id="KW-0813">Transport</keyword>
<dbReference type="EMBL" id="BLPG01000001">
    <property type="protein sequence ID" value="GFJ94285.1"/>
    <property type="molecule type" value="Genomic_DNA"/>
</dbReference>
<feature type="region of interest" description="Disordered" evidence="4">
    <location>
        <begin position="375"/>
        <end position="453"/>
    </location>
</feature>
<dbReference type="InterPro" id="IPR001638">
    <property type="entry name" value="Solute-binding_3/MltF_N"/>
</dbReference>
<protein>
    <recommendedName>
        <fullName evidence="6">Solute-binding protein family 3/N-terminal domain-containing protein</fullName>
    </recommendedName>
</protein>
<dbReference type="AlphaFoldDB" id="A0A6V8LNL5"/>
<organism evidence="7 8">
    <name type="scientific">Phytohabitans rumicis</name>
    <dbReference type="NCBI Taxonomy" id="1076125"/>
    <lineage>
        <taxon>Bacteria</taxon>
        <taxon>Bacillati</taxon>
        <taxon>Actinomycetota</taxon>
        <taxon>Actinomycetes</taxon>
        <taxon>Micromonosporales</taxon>
        <taxon>Micromonosporaceae</taxon>
    </lineage>
</organism>
<dbReference type="GO" id="GO:0006865">
    <property type="term" value="P:amino acid transport"/>
    <property type="evidence" value="ECO:0007669"/>
    <property type="project" value="TreeGrafter"/>
</dbReference>
<evidence type="ECO:0000256" key="3">
    <source>
        <dbReference type="ARBA" id="ARBA00022729"/>
    </source>
</evidence>
<evidence type="ECO:0000259" key="6">
    <source>
        <dbReference type="SMART" id="SM00062"/>
    </source>
</evidence>
<dbReference type="Proteomes" id="UP000482960">
    <property type="component" value="Unassembled WGS sequence"/>
</dbReference>
<proteinExistence type="inferred from homology"/>
<dbReference type="PANTHER" id="PTHR30085:SF6">
    <property type="entry name" value="ABC TRANSPORTER GLUTAMINE-BINDING PROTEIN GLNH"/>
    <property type="match status" value="1"/>
</dbReference>
<name>A0A6V8LNL5_9ACTN</name>
<evidence type="ECO:0000313" key="7">
    <source>
        <dbReference type="EMBL" id="GFJ94285.1"/>
    </source>
</evidence>
<dbReference type="InterPro" id="IPR018313">
    <property type="entry name" value="SBP_3_CS"/>
</dbReference>
<reference evidence="7 8" key="1">
    <citation type="submission" date="2020-03" db="EMBL/GenBank/DDBJ databases">
        <title>Whole genome shotgun sequence of Phytohabitans rumicis NBRC 108638.</title>
        <authorList>
            <person name="Komaki H."/>
            <person name="Tamura T."/>
        </authorList>
    </citation>
    <scope>NUCLEOTIDE SEQUENCE [LARGE SCALE GENOMIC DNA]</scope>
    <source>
        <strain evidence="7 8">NBRC 108638</strain>
    </source>
</reference>
<gene>
    <name evidence="7" type="ORF">Prum_079270</name>
</gene>
<evidence type="ECO:0000256" key="2">
    <source>
        <dbReference type="ARBA" id="ARBA00022448"/>
    </source>
</evidence>
<feature type="compositionally biased region" description="Low complexity" evidence="4">
    <location>
        <begin position="309"/>
        <end position="335"/>
    </location>
</feature>
<evidence type="ECO:0000256" key="5">
    <source>
        <dbReference type="SAM" id="SignalP"/>
    </source>
</evidence>
<dbReference type="CDD" id="cd13690">
    <property type="entry name" value="PBP2_GluB"/>
    <property type="match status" value="1"/>
</dbReference>
<reference evidence="7 8" key="2">
    <citation type="submission" date="2020-03" db="EMBL/GenBank/DDBJ databases">
        <authorList>
            <person name="Ichikawa N."/>
            <person name="Kimura A."/>
            <person name="Kitahashi Y."/>
            <person name="Uohara A."/>
        </authorList>
    </citation>
    <scope>NUCLEOTIDE SEQUENCE [LARGE SCALE GENOMIC DNA]</scope>
    <source>
        <strain evidence="7 8">NBRC 108638</strain>
    </source>
</reference>
<dbReference type="PROSITE" id="PS01039">
    <property type="entry name" value="SBP_BACTERIAL_3"/>
    <property type="match status" value="1"/>
</dbReference>
<feature type="compositionally biased region" description="Low complexity" evidence="4">
    <location>
        <begin position="399"/>
        <end position="413"/>
    </location>
</feature>
<comment type="caution">
    <text evidence="7">The sequence shown here is derived from an EMBL/GenBank/DDBJ whole genome shotgun (WGS) entry which is preliminary data.</text>
</comment>
<feature type="compositionally biased region" description="Basic and acidic residues" evidence="4">
    <location>
        <begin position="58"/>
        <end position="68"/>
    </location>
</feature>
<dbReference type="SMART" id="SM00062">
    <property type="entry name" value="PBPb"/>
    <property type="match status" value="1"/>
</dbReference>
<dbReference type="Gene3D" id="3.40.190.10">
    <property type="entry name" value="Periplasmic binding protein-like II"/>
    <property type="match status" value="2"/>
</dbReference>
<dbReference type="RefSeq" id="WP_173081310.1">
    <property type="nucleotide sequence ID" value="NZ_BLPG01000001.1"/>
</dbReference>
<feature type="compositionally biased region" description="Basic residues" evidence="4">
    <location>
        <begin position="384"/>
        <end position="398"/>
    </location>
</feature>
<feature type="domain" description="Solute-binding protein family 3/N-terminal" evidence="6">
    <location>
        <begin position="78"/>
        <end position="299"/>
    </location>
</feature>
<accession>A0A6V8LNL5</accession>
<evidence type="ECO:0000256" key="4">
    <source>
        <dbReference type="SAM" id="MobiDB-lite"/>
    </source>
</evidence>
<dbReference type="Pfam" id="PF00497">
    <property type="entry name" value="SBP_bac_3"/>
    <property type="match status" value="1"/>
</dbReference>
<keyword evidence="8" id="KW-1185">Reference proteome</keyword>
<sequence length="453" mass="48851">MFRVLWVAAVALLLGACSPGRPVSPVDSSAQPPVPLGVRDPAVAPSAVPPEPACDPRASLRPDGTDGSTVEKIRARGRLIAGVDQNNYLFGFRDPFTGKLAGFDIDLVREIAKAIFGDAEKVQYRVVTQAERLTAVNGQVDLVANSMTITCARRELVEFSTNYLDSGQRVLVPEGSTVKGIDDLGGKRVCSAANTTSIQAVIDAPSKPVAISAVDWTDCLVLLQQGQVDAISTTDNVLAGLAAQDPTTRIVGPRFTDEPHGLAFSRTAPDFVRFVNGVLDDLRANGTWTALYTRWLAPTLGPAPPPLRPATARNPTTTPHNPHAHPPASRLPPRASRLRRALRASRWRASIKDFAVDQGRMVVLRSPNHGRMPLIDAEILDRRTPRRPAPRGPRHAGHGTRAAAARTHASRPPRAGPRPARRVDQGPRRRSRAYGRASISKPRPSALDRRGNP</sequence>
<evidence type="ECO:0000313" key="8">
    <source>
        <dbReference type="Proteomes" id="UP000482960"/>
    </source>
</evidence>
<feature type="region of interest" description="Disordered" evidence="4">
    <location>
        <begin position="302"/>
        <end position="340"/>
    </location>
</feature>
<dbReference type="SUPFAM" id="SSF53850">
    <property type="entry name" value="Periplasmic binding protein-like II"/>
    <property type="match status" value="1"/>
</dbReference>